<protein>
    <recommendedName>
        <fullName evidence="4 12">Phosphoribosylformylglycinamidine cyclo-ligase</fullName>
        <ecNumber evidence="3 12">6.3.3.1</ecNumber>
    </recommendedName>
    <alternativeName>
        <fullName evidence="9 12">AIR synthase</fullName>
    </alternativeName>
    <alternativeName>
        <fullName evidence="10 12">AIRS</fullName>
    </alternativeName>
    <alternativeName>
        <fullName evidence="8 12">Phosphoribosyl-aminoimidazole synthetase</fullName>
    </alternativeName>
</protein>
<dbReference type="CDD" id="cd02196">
    <property type="entry name" value="PurM"/>
    <property type="match status" value="1"/>
</dbReference>
<evidence type="ECO:0000256" key="11">
    <source>
        <dbReference type="ARBA" id="ARBA00049057"/>
    </source>
</evidence>
<reference evidence="15 16" key="1">
    <citation type="submission" date="2019-11" db="EMBL/GenBank/DDBJ databases">
        <title>Acidiferrimicrobium australis gen. nov., sp. nov., an acidophilic and obligately heterotrophic, member of the Actinobacteria that catalyses dissimilatory oxido- reduction of iron isolated from metal-rich acidic water in Chile.</title>
        <authorList>
            <person name="Gonzalez D."/>
            <person name="Huber K."/>
            <person name="Hedrich S."/>
            <person name="Rojas-Villalobos C."/>
            <person name="Quatrini R."/>
            <person name="Dinamarca M.A."/>
            <person name="Schwarz A."/>
            <person name="Canales C."/>
            <person name="Nancucheo I."/>
        </authorList>
    </citation>
    <scope>NUCLEOTIDE SEQUENCE [LARGE SCALE GENOMIC DNA]</scope>
    <source>
        <strain evidence="15 16">USS-CCA1</strain>
    </source>
</reference>
<keyword evidence="12" id="KW-0658">Purine biosynthesis</keyword>
<evidence type="ECO:0000256" key="2">
    <source>
        <dbReference type="ARBA" id="ARBA00010280"/>
    </source>
</evidence>
<sequence>MSSEEPGLTYAAAGVSIDAADAAVEAMRDLVASTQDRPGVLGGIGGFGGLFALPAGYREPVLVSSTDGVGTKLAVAMATGRFETIGIDLVAMCVDDLVCCGAEPLFFLDYQLLGRVDPDQVRAVMTGIAAGCRQAGCAIVGGELAEHPGLLAPGELDLAGFAVGVVERDAVIDGPARCRAGDVLIGLPSPGLRSNGYSLARRALLEAAGRALDGPAWDGAAHTLADELLRPSVVYTPAVLAAVRAVRVHAVAHITGGGLPGNLPRVLPPDLDAVVDLGAWERPRIFGEVQAAGRVSDDEMLRVFNLGLGMVLAVGDGDVDAAVAALRAAGQVPAVVGRLEAGQRQVRVTGVARRS</sequence>
<dbReference type="InterPro" id="IPR016188">
    <property type="entry name" value="PurM-like_N"/>
</dbReference>
<dbReference type="SUPFAM" id="SSF56042">
    <property type="entry name" value="PurM C-terminal domain-like"/>
    <property type="match status" value="1"/>
</dbReference>
<comment type="subcellular location">
    <subcellularLocation>
        <location evidence="12">Cytoplasm</location>
    </subcellularLocation>
</comment>
<evidence type="ECO:0000259" key="13">
    <source>
        <dbReference type="Pfam" id="PF00586"/>
    </source>
</evidence>
<comment type="caution">
    <text evidence="15">The sequence shown here is derived from an EMBL/GenBank/DDBJ whole genome shotgun (WGS) entry which is preliminary data.</text>
</comment>
<dbReference type="PANTHER" id="PTHR10520">
    <property type="entry name" value="TRIFUNCTIONAL PURINE BIOSYNTHETIC PROTEIN ADENOSINE-3-RELATED"/>
    <property type="match status" value="1"/>
</dbReference>
<keyword evidence="12" id="KW-0963">Cytoplasm</keyword>
<dbReference type="Pfam" id="PF00586">
    <property type="entry name" value="AIRS"/>
    <property type="match status" value="1"/>
</dbReference>
<evidence type="ECO:0000256" key="10">
    <source>
        <dbReference type="ARBA" id="ARBA00033093"/>
    </source>
</evidence>
<dbReference type="EMBL" id="WJHE01000716">
    <property type="protein sequence ID" value="MST33765.1"/>
    <property type="molecule type" value="Genomic_DNA"/>
</dbReference>
<keyword evidence="16" id="KW-1185">Reference proteome</keyword>
<dbReference type="InterPro" id="IPR010918">
    <property type="entry name" value="PurM-like_C_dom"/>
</dbReference>
<accession>A0ABW9QV70</accession>
<dbReference type="InterPro" id="IPR004733">
    <property type="entry name" value="PurM_cligase"/>
</dbReference>
<dbReference type="PANTHER" id="PTHR10520:SF12">
    <property type="entry name" value="TRIFUNCTIONAL PURINE BIOSYNTHETIC PROTEIN ADENOSINE-3"/>
    <property type="match status" value="1"/>
</dbReference>
<feature type="domain" description="PurM-like N-terminal" evidence="13">
    <location>
        <begin position="61"/>
        <end position="166"/>
    </location>
</feature>
<dbReference type="HAMAP" id="MF_00741">
    <property type="entry name" value="AIRS"/>
    <property type="match status" value="1"/>
</dbReference>
<dbReference type="SUPFAM" id="SSF55326">
    <property type="entry name" value="PurM N-terminal domain-like"/>
    <property type="match status" value="1"/>
</dbReference>
<evidence type="ECO:0000256" key="5">
    <source>
        <dbReference type="ARBA" id="ARBA00022598"/>
    </source>
</evidence>
<feature type="domain" description="PurM-like C-terminal" evidence="14">
    <location>
        <begin position="179"/>
        <end position="345"/>
    </location>
</feature>
<dbReference type="InterPro" id="IPR036676">
    <property type="entry name" value="PurM-like_C_sf"/>
</dbReference>
<evidence type="ECO:0000256" key="1">
    <source>
        <dbReference type="ARBA" id="ARBA00004686"/>
    </source>
</evidence>
<organism evidence="15 16">
    <name type="scientific">Acidiferrimicrobium australe</name>
    <dbReference type="NCBI Taxonomy" id="2664430"/>
    <lineage>
        <taxon>Bacteria</taxon>
        <taxon>Bacillati</taxon>
        <taxon>Actinomycetota</taxon>
        <taxon>Acidimicrobiia</taxon>
        <taxon>Acidimicrobiales</taxon>
        <taxon>Acidimicrobiaceae</taxon>
        <taxon>Acidiferrimicrobium</taxon>
    </lineage>
</organism>
<evidence type="ECO:0000313" key="16">
    <source>
        <dbReference type="Proteomes" id="UP000437736"/>
    </source>
</evidence>
<evidence type="ECO:0000256" key="8">
    <source>
        <dbReference type="ARBA" id="ARBA00031908"/>
    </source>
</evidence>
<evidence type="ECO:0000256" key="3">
    <source>
        <dbReference type="ARBA" id="ARBA00013047"/>
    </source>
</evidence>
<evidence type="ECO:0000259" key="14">
    <source>
        <dbReference type="Pfam" id="PF02769"/>
    </source>
</evidence>
<evidence type="ECO:0000313" key="15">
    <source>
        <dbReference type="EMBL" id="MST33765.1"/>
    </source>
</evidence>
<keyword evidence="5 12" id="KW-0436">Ligase</keyword>
<comment type="pathway">
    <text evidence="1 12">Purine metabolism; IMP biosynthesis via de novo pathway; 5-amino-1-(5-phospho-D-ribosyl)imidazole from N(2)-formyl-N(1)-(5-phospho-D-ribosyl)glycinamide: step 2/2.</text>
</comment>
<dbReference type="Proteomes" id="UP000437736">
    <property type="component" value="Unassembled WGS sequence"/>
</dbReference>
<comment type="catalytic activity">
    <reaction evidence="11 12">
        <text>2-formamido-N(1)-(5-O-phospho-beta-D-ribosyl)acetamidine + ATP = 5-amino-1-(5-phospho-beta-D-ribosyl)imidazole + ADP + phosphate + H(+)</text>
        <dbReference type="Rhea" id="RHEA:23032"/>
        <dbReference type="ChEBI" id="CHEBI:15378"/>
        <dbReference type="ChEBI" id="CHEBI:30616"/>
        <dbReference type="ChEBI" id="CHEBI:43474"/>
        <dbReference type="ChEBI" id="CHEBI:137981"/>
        <dbReference type="ChEBI" id="CHEBI:147287"/>
        <dbReference type="ChEBI" id="CHEBI:456216"/>
        <dbReference type="EC" id="6.3.3.1"/>
    </reaction>
</comment>
<gene>
    <name evidence="12" type="primary">purM</name>
    <name evidence="15" type="ORF">GHK86_13695</name>
</gene>
<evidence type="ECO:0000256" key="6">
    <source>
        <dbReference type="ARBA" id="ARBA00022741"/>
    </source>
</evidence>
<dbReference type="NCBIfam" id="TIGR00878">
    <property type="entry name" value="purM"/>
    <property type="match status" value="1"/>
</dbReference>
<dbReference type="GO" id="GO:0004641">
    <property type="term" value="F:phosphoribosylformylglycinamidine cyclo-ligase activity"/>
    <property type="evidence" value="ECO:0007669"/>
    <property type="project" value="UniProtKB-EC"/>
</dbReference>
<evidence type="ECO:0000256" key="4">
    <source>
        <dbReference type="ARBA" id="ARBA00020367"/>
    </source>
</evidence>
<evidence type="ECO:0000256" key="9">
    <source>
        <dbReference type="ARBA" id="ARBA00032931"/>
    </source>
</evidence>
<dbReference type="Gene3D" id="3.30.1330.10">
    <property type="entry name" value="PurM-like, N-terminal domain"/>
    <property type="match status" value="1"/>
</dbReference>
<evidence type="ECO:0000256" key="7">
    <source>
        <dbReference type="ARBA" id="ARBA00022840"/>
    </source>
</evidence>
<dbReference type="InterPro" id="IPR036921">
    <property type="entry name" value="PurM-like_N_sf"/>
</dbReference>
<name>A0ABW9QV70_9ACTN</name>
<keyword evidence="6 12" id="KW-0547">Nucleotide-binding</keyword>
<dbReference type="Gene3D" id="3.90.650.10">
    <property type="entry name" value="PurM-like C-terminal domain"/>
    <property type="match status" value="1"/>
</dbReference>
<evidence type="ECO:0000256" key="12">
    <source>
        <dbReference type="HAMAP-Rule" id="MF_00741"/>
    </source>
</evidence>
<proteinExistence type="inferred from homology"/>
<dbReference type="EC" id="6.3.3.1" evidence="3 12"/>
<keyword evidence="7 12" id="KW-0067">ATP-binding</keyword>
<comment type="similarity">
    <text evidence="2 12">Belongs to the AIR synthase family.</text>
</comment>
<dbReference type="Pfam" id="PF02769">
    <property type="entry name" value="AIRS_C"/>
    <property type="match status" value="1"/>
</dbReference>